<evidence type="ECO:0000313" key="9">
    <source>
        <dbReference type="EMBL" id="MTB63575.1"/>
    </source>
</evidence>
<dbReference type="Proteomes" id="UP000435060">
    <property type="component" value="Unassembled WGS sequence"/>
</dbReference>
<dbReference type="GO" id="GO:0005988">
    <property type="term" value="P:lactose metabolic process"/>
    <property type="evidence" value="ECO:0007669"/>
    <property type="project" value="UniProtKB-KW"/>
</dbReference>
<keyword evidence="3 7" id="KW-0423">Lactose metabolism</keyword>
<protein>
    <recommendedName>
        <fullName evidence="7">Tagatose-6-phosphate kinase</fullName>
        <ecNumber evidence="7">2.7.1.144</ecNumber>
    </recommendedName>
</protein>
<dbReference type="PANTHER" id="PTHR46566:SF1">
    <property type="entry name" value="1-PHOSPHOFRUCTOKINASE"/>
    <property type="match status" value="1"/>
</dbReference>
<evidence type="ECO:0000256" key="2">
    <source>
        <dbReference type="ARBA" id="ARBA00022679"/>
    </source>
</evidence>
<comment type="caution">
    <text evidence="10">The sequence shown here is derived from an EMBL/GenBank/DDBJ whole genome shotgun (WGS) entry which is preliminary data.</text>
</comment>
<evidence type="ECO:0000256" key="7">
    <source>
        <dbReference type="PIRNR" id="PIRNR000535"/>
    </source>
</evidence>
<evidence type="ECO:0000313" key="10">
    <source>
        <dbReference type="EMBL" id="MWV55447.1"/>
    </source>
</evidence>
<dbReference type="CDD" id="cd01164">
    <property type="entry name" value="FruK_PfkB_like"/>
    <property type="match status" value="1"/>
</dbReference>
<gene>
    <name evidence="10" type="primary">pfkB</name>
    <name evidence="9" type="ORF">GGG87_00935</name>
    <name evidence="10" type="ORF">GGH11_00350</name>
</gene>
<dbReference type="GO" id="GO:0016052">
    <property type="term" value="P:carbohydrate catabolic process"/>
    <property type="evidence" value="ECO:0007669"/>
    <property type="project" value="UniProtKB-ARBA"/>
</dbReference>
<dbReference type="PANTHER" id="PTHR46566">
    <property type="entry name" value="1-PHOSPHOFRUCTOKINASE-RELATED"/>
    <property type="match status" value="1"/>
</dbReference>
<dbReference type="Proteomes" id="UP000435423">
    <property type="component" value="Unassembled WGS sequence"/>
</dbReference>
<dbReference type="InterPro" id="IPR011611">
    <property type="entry name" value="PfkB_dom"/>
</dbReference>
<dbReference type="EC" id="2.7.1.144" evidence="7"/>
<dbReference type="PIRSF" id="PIRSF000535">
    <property type="entry name" value="1PFK/6PFK/LacC"/>
    <property type="match status" value="1"/>
</dbReference>
<dbReference type="GO" id="GO:0005829">
    <property type="term" value="C:cytosol"/>
    <property type="evidence" value="ECO:0007669"/>
    <property type="project" value="TreeGrafter"/>
</dbReference>
<organism evidence="10 12">
    <name type="scientific">Streptococcus zhangguiae</name>
    <dbReference type="NCBI Taxonomy" id="2664091"/>
    <lineage>
        <taxon>Bacteria</taxon>
        <taxon>Bacillati</taxon>
        <taxon>Bacillota</taxon>
        <taxon>Bacilli</taxon>
        <taxon>Lactobacillales</taxon>
        <taxon>Streptococcaceae</taxon>
        <taxon>Streptococcus</taxon>
    </lineage>
</organism>
<dbReference type="InterPro" id="IPR017583">
    <property type="entry name" value="Tagatose/fructose_Pkinase"/>
</dbReference>
<evidence type="ECO:0000256" key="4">
    <source>
        <dbReference type="ARBA" id="ARBA00022741"/>
    </source>
</evidence>
<keyword evidence="6 7" id="KW-0067">ATP-binding</keyword>
<evidence type="ECO:0000256" key="3">
    <source>
        <dbReference type="ARBA" id="ARBA00022736"/>
    </source>
</evidence>
<dbReference type="UniPathway" id="UPA00704">
    <property type="reaction ID" value="UER00715"/>
</dbReference>
<sequence length="310" mass="33954">MAIYTCTMNLAIDLVIETQEMLASKVNRTSSSDIQANGKGVNVSFILKQLGIDSTAIGFSGGFTGRYIKEVLDEKGISHRFVEVDGLTRVNVFTKVVNLQQEFKLVNQGPIVSQEAQEELLKQIEQMLAGDYLIVSGSLPQGVGSQVLIRIAQICSERKIRLILDSSDPIVRECLPYAPYLLKPNDEELAAWYQLESMDKDQAIQYAQKLVEGGARHVLMSLGEKGAVFIDSDLQVYECNAPKGEVVNTACSGDTLLATFLAGLLKEKPIPKCLVTSVAAGSSTAFRTGLTDFSDVKELEQQIKIKKQEV</sequence>
<dbReference type="NCBIfam" id="TIGR03828">
    <property type="entry name" value="pfkB"/>
    <property type="match status" value="1"/>
</dbReference>
<evidence type="ECO:0000256" key="5">
    <source>
        <dbReference type="ARBA" id="ARBA00022777"/>
    </source>
</evidence>
<dbReference type="GO" id="GO:2001059">
    <property type="term" value="P:D-tagatose 6-phosphate catabolic process"/>
    <property type="evidence" value="ECO:0007669"/>
    <property type="project" value="UniProtKB-UniPathway"/>
</dbReference>
<comment type="similarity">
    <text evidence="1">Belongs to the carbohydrate kinase pfkB family.</text>
</comment>
<dbReference type="EMBL" id="WLCG01000001">
    <property type="protein sequence ID" value="MTB63575.1"/>
    <property type="molecule type" value="Genomic_DNA"/>
</dbReference>
<dbReference type="GO" id="GO:0009024">
    <property type="term" value="F:tagatose-6-phosphate kinase activity"/>
    <property type="evidence" value="ECO:0007669"/>
    <property type="project" value="UniProtKB-EC"/>
</dbReference>
<comment type="pathway">
    <text evidence="7">Carbohydrate metabolism; D-tagatose 6-phosphate degradation; D-glyceraldehyde 3-phosphate and glycerone phosphate from D-tagatose 6-phosphate: step 1/2.</text>
</comment>
<reference evidence="10 12" key="1">
    <citation type="submission" date="2019-10" db="EMBL/GenBank/DDBJ databases">
        <title>Streptococcis sp, isolated from the respiratory tract of Marmot.</title>
        <authorList>
            <person name="Zhang G."/>
        </authorList>
    </citation>
    <scope>NUCLEOTIDE SEQUENCE [LARGE SCALE GENOMIC DNA]</scope>
    <source>
        <strain evidence="12">zg-70</strain>
        <strain evidence="10">Zg-70</strain>
    </source>
</reference>
<comment type="catalytic activity">
    <reaction evidence="7">
        <text>D-tagatofuranose 6-phosphate + ATP = D-tagatofuranose 1,6-bisphosphate + ADP + H(+)</text>
        <dbReference type="Rhea" id="RHEA:12420"/>
        <dbReference type="ChEBI" id="CHEBI:15378"/>
        <dbReference type="ChEBI" id="CHEBI:30616"/>
        <dbReference type="ChEBI" id="CHEBI:58694"/>
        <dbReference type="ChEBI" id="CHEBI:58695"/>
        <dbReference type="ChEBI" id="CHEBI:456216"/>
        <dbReference type="EC" id="2.7.1.144"/>
    </reaction>
</comment>
<dbReference type="FunFam" id="3.40.1190.20:FF:000001">
    <property type="entry name" value="Phosphofructokinase"/>
    <property type="match status" value="1"/>
</dbReference>
<dbReference type="Pfam" id="PF00294">
    <property type="entry name" value="PfkB"/>
    <property type="match status" value="1"/>
</dbReference>
<keyword evidence="2 7" id="KW-0808">Transferase</keyword>
<dbReference type="InterPro" id="IPR022463">
    <property type="entry name" value="1-PFruKinase"/>
</dbReference>
<keyword evidence="4 7" id="KW-0547">Nucleotide-binding</keyword>
<dbReference type="GO" id="GO:0005524">
    <property type="term" value="F:ATP binding"/>
    <property type="evidence" value="ECO:0007669"/>
    <property type="project" value="UniProtKB-KW"/>
</dbReference>
<dbReference type="InterPro" id="IPR029056">
    <property type="entry name" value="Ribokinase-like"/>
</dbReference>
<accession>A0A6I4RF64</accession>
<name>A0A6I4RF64_9STRE</name>
<comment type="similarity">
    <text evidence="7">Belongs to the carbohydrate kinase PfkB family. LacC subfamily.</text>
</comment>
<dbReference type="Gene3D" id="3.40.1190.20">
    <property type="match status" value="1"/>
</dbReference>
<dbReference type="GO" id="GO:0044281">
    <property type="term" value="P:small molecule metabolic process"/>
    <property type="evidence" value="ECO:0007669"/>
    <property type="project" value="UniProtKB-ARBA"/>
</dbReference>
<evidence type="ECO:0000256" key="6">
    <source>
        <dbReference type="ARBA" id="ARBA00022840"/>
    </source>
</evidence>
<dbReference type="RefSeq" id="WP_154607509.1">
    <property type="nucleotide sequence ID" value="NZ_CP072115.1"/>
</dbReference>
<keyword evidence="5" id="KW-0418">Kinase</keyword>
<dbReference type="NCBIfam" id="TIGR03168">
    <property type="entry name" value="1-PFK"/>
    <property type="match status" value="1"/>
</dbReference>
<dbReference type="GO" id="GO:0008662">
    <property type="term" value="F:1-phosphofructokinase activity"/>
    <property type="evidence" value="ECO:0007669"/>
    <property type="project" value="InterPro"/>
</dbReference>
<keyword evidence="11" id="KW-1185">Reference proteome</keyword>
<dbReference type="EMBL" id="WUBJ01000001">
    <property type="protein sequence ID" value="MWV55447.1"/>
    <property type="molecule type" value="Genomic_DNA"/>
</dbReference>
<dbReference type="AlphaFoldDB" id="A0A6I4RF64"/>
<evidence type="ECO:0000313" key="12">
    <source>
        <dbReference type="Proteomes" id="UP000435423"/>
    </source>
</evidence>
<proteinExistence type="inferred from homology"/>
<reference evidence="9 11" key="2">
    <citation type="submission" date="2019-11" db="EMBL/GenBank/DDBJ databases">
        <title>Streptococcis sp. isolated from the respiratory tract of Marmot.</title>
        <authorList>
            <person name="Zhang G."/>
        </authorList>
    </citation>
    <scope>NUCLEOTIDE SEQUENCE [LARGE SCALE GENOMIC DNA]</scope>
    <source>
        <strain evidence="11">zg-86</strain>
        <strain evidence="9">Zg-86</strain>
    </source>
</reference>
<evidence type="ECO:0000259" key="8">
    <source>
        <dbReference type="Pfam" id="PF00294"/>
    </source>
</evidence>
<feature type="domain" description="Carbohydrate kinase PfkB" evidence="8">
    <location>
        <begin position="11"/>
        <end position="292"/>
    </location>
</feature>
<evidence type="ECO:0000313" key="11">
    <source>
        <dbReference type="Proteomes" id="UP000435060"/>
    </source>
</evidence>
<dbReference type="SUPFAM" id="SSF53613">
    <property type="entry name" value="Ribokinase-like"/>
    <property type="match status" value="1"/>
</dbReference>
<evidence type="ECO:0000256" key="1">
    <source>
        <dbReference type="ARBA" id="ARBA00005380"/>
    </source>
</evidence>